<dbReference type="EMBL" id="CP050959">
    <property type="protein sequence ID" value="QIX74484.1"/>
    <property type="molecule type" value="Genomic_DNA"/>
</dbReference>
<dbReference type="Proteomes" id="UP000503130">
    <property type="component" value="Chromosome"/>
</dbReference>
<proteinExistence type="predicted"/>
<protein>
    <submittedName>
        <fullName evidence="2">Uncharacterized protein</fullName>
    </submittedName>
</protein>
<gene>
    <name evidence="2" type="ORF">FOB74_08585</name>
</gene>
<keyword evidence="1" id="KW-0175">Coiled coil</keyword>
<reference evidence="2 3" key="1">
    <citation type="submission" date="2019-09" db="EMBL/GenBank/DDBJ databases">
        <title>FDA dAtabase for Regulatory Grade micrObial Sequences (FDA-ARGOS): Supporting development and validation of Infectious Disease Dx tests.</title>
        <authorList>
            <person name="Sciortino C."/>
            <person name="Tallon L."/>
            <person name="Sadzewicz L."/>
            <person name="Vavikolanu K."/>
            <person name="Mehta A."/>
            <person name="Aluvathingal J."/>
            <person name="Nadendla S."/>
            <person name="Nandy P."/>
            <person name="Geyer C."/>
            <person name="Yan Y."/>
            <person name="Sichtig H."/>
        </authorList>
    </citation>
    <scope>NUCLEOTIDE SEQUENCE [LARGE SCALE GENOMIC DNA]</scope>
    <source>
        <strain evidence="2 3">FDAARGOS_666</strain>
    </source>
</reference>
<dbReference type="RefSeq" id="WP_172473429.1">
    <property type="nucleotide sequence ID" value="NZ_CP050959.1"/>
</dbReference>
<accession>A0AAE7CUY7</accession>
<evidence type="ECO:0000313" key="2">
    <source>
        <dbReference type="EMBL" id="QIX74484.1"/>
    </source>
</evidence>
<dbReference type="AlphaFoldDB" id="A0AAE7CUY7"/>
<sequence>MDNLNQNIQSKLALEIAQLSLDKATLQAQVEQLQNQNAELQQQLDEATAPETQNKGE</sequence>
<name>A0AAE7CUY7_9STRE</name>
<organism evidence="2 3">
    <name type="scientific">Streptococcus gallolyticus</name>
    <dbReference type="NCBI Taxonomy" id="315405"/>
    <lineage>
        <taxon>Bacteria</taxon>
        <taxon>Bacillati</taxon>
        <taxon>Bacillota</taxon>
        <taxon>Bacilli</taxon>
        <taxon>Lactobacillales</taxon>
        <taxon>Streptococcaceae</taxon>
        <taxon>Streptococcus</taxon>
    </lineage>
</organism>
<evidence type="ECO:0000256" key="1">
    <source>
        <dbReference type="SAM" id="Coils"/>
    </source>
</evidence>
<feature type="coiled-coil region" evidence="1">
    <location>
        <begin position="16"/>
        <end position="50"/>
    </location>
</feature>
<evidence type="ECO:0000313" key="3">
    <source>
        <dbReference type="Proteomes" id="UP000503130"/>
    </source>
</evidence>